<dbReference type="Proteomes" id="UP000276133">
    <property type="component" value="Unassembled WGS sequence"/>
</dbReference>
<dbReference type="EMBL" id="REGN01002578">
    <property type="protein sequence ID" value="RNA27243.1"/>
    <property type="molecule type" value="Genomic_DNA"/>
</dbReference>
<gene>
    <name evidence="2" type="ORF">BpHYR1_021685</name>
</gene>
<comment type="caution">
    <text evidence="2">The sequence shown here is derived from an EMBL/GenBank/DDBJ whole genome shotgun (WGS) entry which is preliminary data.</text>
</comment>
<dbReference type="AlphaFoldDB" id="A0A3M7RUJ4"/>
<reference evidence="2 3" key="1">
    <citation type="journal article" date="2018" name="Sci. Rep.">
        <title>Genomic signatures of local adaptation to the degree of environmental predictability in rotifers.</title>
        <authorList>
            <person name="Franch-Gras L."/>
            <person name="Hahn C."/>
            <person name="Garcia-Roger E.M."/>
            <person name="Carmona M.J."/>
            <person name="Serra M."/>
            <person name="Gomez A."/>
        </authorList>
    </citation>
    <scope>NUCLEOTIDE SEQUENCE [LARGE SCALE GENOMIC DNA]</scope>
    <source>
        <strain evidence="2">HYR1</strain>
    </source>
</reference>
<evidence type="ECO:0000256" key="1">
    <source>
        <dbReference type="SAM" id="MobiDB-lite"/>
    </source>
</evidence>
<evidence type="ECO:0000313" key="2">
    <source>
        <dbReference type="EMBL" id="RNA27243.1"/>
    </source>
</evidence>
<accession>A0A3M7RUJ4</accession>
<protein>
    <submittedName>
        <fullName evidence="2">Uncharacterized protein</fullName>
    </submittedName>
</protein>
<keyword evidence="3" id="KW-1185">Reference proteome</keyword>
<name>A0A3M7RUJ4_BRAPC</name>
<sequence>MEMSKEENLCLGGRLEENCFIPDNKSSSEFEDEFDYSKQKKQVRYLARARQNLRRKYGGHFGDYYSEHPQCSEKQRPNPYSTEK</sequence>
<evidence type="ECO:0000313" key="3">
    <source>
        <dbReference type="Proteomes" id="UP000276133"/>
    </source>
</evidence>
<organism evidence="2 3">
    <name type="scientific">Brachionus plicatilis</name>
    <name type="common">Marine rotifer</name>
    <name type="synonym">Brachionus muelleri</name>
    <dbReference type="NCBI Taxonomy" id="10195"/>
    <lineage>
        <taxon>Eukaryota</taxon>
        <taxon>Metazoa</taxon>
        <taxon>Spiralia</taxon>
        <taxon>Gnathifera</taxon>
        <taxon>Rotifera</taxon>
        <taxon>Eurotatoria</taxon>
        <taxon>Monogononta</taxon>
        <taxon>Pseudotrocha</taxon>
        <taxon>Ploima</taxon>
        <taxon>Brachionidae</taxon>
        <taxon>Brachionus</taxon>
    </lineage>
</organism>
<feature type="region of interest" description="Disordered" evidence="1">
    <location>
        <begin position="58"/>
        <end position="84"/>
    </location>
</feature>
<proteinExistence type="predicted"/>
<feature type="compositionally biased region" description="Basic and acidic residues" evidence="1">
    <location>
        <begin position="70"/>
        <end position="84"/>
    </location>
</feature>